<keyword evidence="6" id="KW-0368">Histidine biosynthesis</keyword>
<dbReference type="EC" id="2.6.1.9" evidence="6"/>
<proteinExistence type="inferred from homology"/>
<evidence type="ECO:0000313" key="9">
    <source>
        <dbReference type="Proteomes" id="UP000617426"/>
    </source>
</evidence>
<evidence type="ECO:0000256" key="1">
    <source>
        <dbReference type="ARBA" id="ARBA00001933"/>
    </source>
</evidence>
<dbReference type="GO" id="GO:0030170">
    <property type="term" value="F:pyridoxal phosphate binding"/>
    <property type="evidence" value="ECO:0007669"/>
    <property type="project" value="InterPro"/>
</dbReference>
<feature type="domain" description="Aminotransferase class I/classII large" evidence="7">
    <location>
        <begin position="28"/>
        <end position="342"/>
    </location>
</feature>
<comment type="similarity">
    <text evidence="6">Belongs to the class-II pyridoxal-phosphate-dependent aminotransferase family. Histidinol-phosphate aminotransferase subfamily.</text>
</comment>
<comment type="pathway">
    <text evidence="6">Amino-acid biosynthesis; L-histidine biosynthesis; L-histidine from 5-phospho-alpha-D-ribose 1-diphosphate: step 7/9.</text>
</comment>
<dbReference type="Pfam" id="PF00155">
    <property type="entry name" value="Aminotran_1_2"/>
    <property type="match status" value="1"/>
</dbReference>
<dbReference type="InterPro" id="IPR015424">
    <property type="entry name" value="PyrdxlP-dep_Trfase"/>
</dbReference>
<dbReference type="InterPro" id="IPR005861">
    <property type="entry name" value="HisP_aminotrans"/>
</dbReference>
<feature type="modified residue" description="N6-(pyridoxal phosphate)lysine" evidence="6">
    <location>
        <position position="219"/>
    </location>
</feature>
<evidence type="ECO:0000259" key="7">
    <source>
        <dbReference type="Pfam" id="PF00155"/>
    </source>
</evidence>
<comment type="subunit">
    <text evidence="2 6">Homodimer.</text>
</comment>
<protein>
    <recommendedName>
        <fullName evidence="6">Histidinol-phosphate aminotransferase</fullName>
        <ecNumber evidence="6">2.6.1.9</ecNumber>
    </recommendedName>
    <alternativeName>
        <fullName evidence="6">Imidazole acetol-phosphate transaminase</fullName>
    </alternativeName>
</protein>
<keyword evidence="3 6" id="KW-0032">Aminotransferase</keyword>
<keyword evidence="4 6" id="KW-0808">Transferase</keyword>
<dbReference type="SUPFAM" id="SSF53383">
    <property type="entry name" value="PLP-dependent transferases"/>
    <property type="match status" value="1"/>
</dbReference>
<dbReference type="Proteomes" id="UP000617426">
    <property type="component" value="Unassembled WGS sequence"/>
</dbReference>
<dbReference type="NCBIfam" id="NF002878">
    <property type="entry name" value="PRK03321.1"/>
    <property type="match status" value="1"/>
</dbReference>
<comment type="catalytic activity">
    <reaction evidence="6">
        <text>L-histidinol phosphate + 2-oxoglutarate = 3-(imidazol-4-yl)-2-oxopropyl phosphate + L-glutamate</text>
        <dbReference type="Rhea" id="RHEA:23744"/>
        <dbReference type="ChEBI" id="CHEBI:16810"/>
        <dbReference type="ChEBI" id="CHEBI:29985"/>
        <dbReference type="ChEBI" id="CHEBI:57766"/>
        <dbReference type="ChEBI" id="CHEBI:57980"/>
        <dbReference type="EC" id="2.6.1.9"/>
    </reaction>
</comment>
<comment type="cofactor">
    <cofactor evidence="1 6">
        <name>pyridoxal 5'-phosphate</name>
        <dbReference type="ChEBI" id="CHEBI:597326"/>
    </cofactor>
</comment>
<evidence type="ECO:0000256" key="5">
    <source>
        <dbReference type="ARBA" id="ARBA00022898"/>
    </source>
</evidence>
<sequence length="350" mass="36183">MSELKVPIRPAVRALPRYAPGKSAEGAVKLSSNEMPLPPSATVTEAMRRALEAVNRYPDLTAVALRGAIAVRHGVDPDQVCIGTGSSALLVAALGAVCEPGDRVVYPWRSFESYPIAIPASHGVGVPVPLDSEGRHDVPGLIEAAAQGARVLILCSPNNPTGPALGFDAIERVVGAVDPSTLVLVDEAYIDFATDPAVATAIPLIAEHANVLVMRTFSKAHGLAGARIGYAIGHPGLIGAIQAVSVPFGVSTAAQAGALASLEDEAGVRAAVAEVVAERERVVSALRAFGWEVSDTQANFFFLPGAGGPFVAACADEGLLVRPFPEGVRVSIGDREANDRLLGVARDFIA</sequence>
<evidence type="ECO:0000256" key="6">
    <source>
        <dbReference type="HAMAP-Rule" id="MF_01023"/>
    </source>
</evidence>
<evidence type="ECO:0000256" key="2">
    <source>
        <dbReference type="ARBA" id="ARBA00011738"/>
    </source>
</evidence>
<dbReference type="HAMAP" id="MF_01023">
    <property type="entry name" value="HisC_aminotrans_2"/>
    <property type="match status" value="1"/>
</dbReference>
<dbReference type="InterPro" id="IPR004839">
    <property type="entry name" value="Aminotransferase_I/II_large"/>
</dbReference>
<dbReference type="CDD" id="cd00609">
    <property type="entry name" value="AAT_like"/>
    <property type="match status" value="1"/>
</dbReference>
<dbReference type="PANTHER" id="PTHR43643">
    <property type="entry name" value="HISTIDINOL-PHOSPHATE AMINOTRANSFERASE 2"/>
    <property type="match status" value="1"/>
</dbReference>
<gene>
    <name evidence="6" type="primary">hisC</name>
    <name evidence="8" type="ORF">HD592_002303</name>
</gene>
<evidence type="ECO:0000256" key="4">
    <source>
        <dbReference type="ARBA" id="ARBA00022679"/>
    </source>
</evidence>
<dbReference type="InterPro" id="IPR050106">
    <property type="entry name" value="HistidinolP_aminotransfase"/>
</dbReference>
<dbReference type="Gene3D" id="3.90.1150.10">
    <property type="entry name" value="Aspartate Aminotransferase, domain 1"/>
    <property type="match status" value="1"/>
</dbReference>
<accession>A0A923IYP8</accession>
<keyword evidence="9" id="KW-1185">Reference proteome</keyword>
<name>A0A923IYP8_9ACTO</name>
<dbReference type="GO" id="GO:0000105">
    <property type="term" value="P:L-histidine biosynthetic process"/>
    <property type="evidence" value="ECO:0007669"/>
    <property type="project" value="UniProtKB-UniRule"/>
</dbReference>
<keyword evidence="5 6" id="KW-0663">Pyridoxal phosphate</keyword>
<dbReference type="InterPro" id="IPR024892">
    <property type="entry name" value="ArAT"/>
</dbReference>
<evidence type="ECO:0000313" key="8">
    <source>
        <dbReference type="EMBL" id="MBB6335738.1"/>
    </source>
</evidence>
<dbReference type="Gene3D" id="3.40.640.10">
    <property type="entry name" value="Type I PLP-dependent aspartate aminotransferase-like (Major domain)"/>
    <property type="match status" value="1"/>
</dbReference>
<comment type="caution">
    <text evidence="8">The sequence shown here is derived from an EMBL/GenBank/DDBJ whole genome shotgun (WGS) entry which is preliminary data.</text>
</comment>
<dbReference type="PANTHER" id="PTHR43643:SF3">
    <property type="entry name" value="HISTIDINOL-PHOSPHATE AMINOTRANSFERASE"/>
    <property type="match status" value="1"/>
</dbReference>
<keyword evidence="6" id="KW-0028">Amino-acid biosynthesis</keyword>
<dbReference type="InterPro" id="IPR015421">
    <property type="entry name" value="PyrdxlP-dep_Trfase_major"/>
</dbReference>
<dbReference type="EMBL" id="JACHMK010000001">
    <property type="protein sequence ID" value="MBB6335738.1"/>
    <property type="molecule type" value="Genomic_DNA"/>
</dbReference>
<dbReference type="RefSeq" id="WP_184454276.1">
    <property type="nucleotide sequence ID" value="NZ_JACHMK010000001.1"/>
</dbReference>
<dbReference type="GO" id="GO:0004400">
    <property type="term" value="F:histidinol-phosphate transaminase activity"/>
    <property type="evidence" value="ECO:0007669"/>
    <property type="project" value="UniProtKB-UniRule"/>
</dbReference>
<evidence type="ECO:0000256" key="3">
    <source>
        <dbReference type="ARBA" id="ARBA00022576"/>
    </source>
</evidence>
<reference evidence="8" key="1">
    <citation type="submission" date="2020-08" db="EMBL/GenBank/DDBJ databases">
        <title>Sequencing the genomes of 1000 actinobacteria strains.</title>
        <authorList>
            <person name="Klenk H.-P."/>
        </authorList>
    </citation>
    <scope>NUCLEOTIDE SEQUENCE</scope>
    <source>
        <strain evidence="8">DSM 10695</strain>
    </source>
</reference>
<organism evidence="8 9">
    <name type="scientific">Schaalia hyovaginalis</name>
    <dbReference type="NCBI Taxonomy" id="29316"/>
    <lineage>
        <taxon>Bacteria</taxon>
        <taxon>Bacillati</taxon>
        <taxon>Actinomycetota</taxon>
        <taxon>Actinomycetes</taxon>
        <taxon>Actinomycetales</taxon>
        <taxon>Actinomycetaceae</taxon>
        <taxon>Schaalia</taxon>
    </lineage>
</organism>
<dbReference type="InterPro" id="IPR015422">
    <property type="entry name" value="PyrdxlP-dep_Trfase_small"/>
</dbReference>
<dbReference type="AlphaFoldDB" id="A0A923IYP8"/>